<keyword evidence="1" id="KW-0472">Membrane</keyword>
<comment type="caution">
    <text evidence="2">The sequence shown here is derived from an EMBL/GenBank/DDBJ whole genome shotgun (WGS) entry which is preliminary data.</text>
</comment>
<reference evidence="2" key="1">
    <citation type="submission" date="2022-08" db="EMBL/GenBank/DDBJ databases">
        <title>Draft genome sequence of Lysinibacillus sp. strain KH24.</title>
        <authorList>
            <person name="Kanbe H."/>
            <person name="Itoh H."/>
        </authorList>
    </citation>
    <scope>NUCLEOTIDE SEQUENCE</scope>
    <source>
        <strain evidence="2">KH24</strain>
    </source>
</reference>
<feature type="transmembrane region" description="Helical" evidence="1">
    <location>
        <begin position="9"/>
        <end position="34"/>
    </location>
</feature>
<feature type="transmembrane region" description="Helical" evidence="1">
    <location>
        <begin position="121"/>
        <end position="145"/>
    </location>
</feature>
<evidence type="ECO:0000313" key="3">
    <source>
        <dbReference type="Proteomes" id="UP001065593"/>
    </source>
</evidence>
<dbReference type="InterPro" id="IPR021354">
    <property type="entry name" value="DUF2975"/>
</dbReference>
<dbReference type="Proteomes" id="UP001065593">
    <property type="component" value="Unassembled WGS sequence"/>
</dbReference>
<feature type="transmembrane region" description="Helical" evidence="1">
    <location>
        <begin position="91"/>
        <end position="115"/>
    </location>
</feature>
<keyword evidence="3" id="KW-1185">Reference proteome</keyword>
<sequence length="163" mass="17824">MKYRHSSTIFLKVVLFLIGIAILALCIFGIPAIAIKDAMAHPQSAYVAYLFVGYAYIACIPFYTALYQAYRLLSNIDQNKAFSPSSIKALATIKYCAITIISLIVLGIFIALVLFSGKEDITGIIMLALISLLASSAIATFATVLQKLLQQALTMQYENELTV</sequence>
<dbReference type="Pfam" id="PF11188">
    <property type="entry name" value="DUF2975"/>
    <property type="match status" value="1"/>
</dbReference>
<accession>A0ABQ5NM20</accession>
<proteinExistence type="predicted"/>
<keyword evidence="1" id="KW-0812">Transmembrane</keyword>
<gene>
    <name evidence="2" type="primary">yoaS_2</name>
    <name evidence="2" type="ORF">LYSBPC_22790</name>
</gene>
<feature type="transmembrane region" description="Helical" evidence="1">
    <location>
        <begin position="46"/>
        <end position="70"/>
    </location>
</feature>
<dbReference type="EMBL" id="BRZA01000002">
    <property type="protein sequence ID" value="GLC89152.1"/>
    <property type="molecule type" value="Genomic_DNA"/>
</dbReference>
<evidence type="ECO:0000256" key="1">
    <source>
        <dbReference type="SAM" id="Phobius"/>
    </source>
</evidence>
<keyword evidence="1" id="KW-1133">Transmembrane helix</keyword>
<dbReference type="RefSeq" id="WP_264988895.1">
    <property type="nucleotide sequence ID" value="NZ_BRZA01000002.1"/>
</dbReference>
<protein>
    <submittedName>
        <fullName evidence="2">Membrane protein YoaS</fullName>
    </submittedName>
</protein>
<organism evidence="2 3">
    <name type="scientific">Lysinibacillus piscis</name>
    <dbReference type="NCBI Taxonomy" id="2518931"/>
    <lineage>
        <taxon>Bacteria</taxon>
        <taxon>Bacillati</taxon>
        <taxon>Bacillota</taxon>
        <taxon>Bacilli</taxon>
        <taxon>Bacillales</taxon>
        <taxon>Bacillaceae</taxon>
        <taxon>Lysinibacillus</taxon>
    </lineage>
</organism>
<evidence type="ECO:0000313" key="2">
    <source>
        <dbReference type="EMBL" id="GLC89152.1"/>
    </source>
</evidence>
<name>A0ABQ5NM20_9BACI</name>